<evidence type="ECO:0000313" key="2">
    <source>
        <dbReference type="EMBL" id="MEJ1087289.1"/>
    </source>
</evidence>
<keyword evidence="1" id="KW-0732">Signal</keyword>
<dbReference type="Proteomes" id="UP001371224">
    <property type="component" value="Unassembled WGS sequence"/>
</dbReference>
<sequence>MRRLALIPAVLAVGLLAGCSQVAQFAGDAVGVDVDQVCTSFDDAYAQYEGLLDKGDATADQVASTRDDLVATLEGLADDIGGKPGELIRSNAQKLAESVDPTAPESIEAVEQVKGTLDSFCG</sequence>
<feature type="chain" id="PRO_5045569623" description="Lipoprotein" evidence="1">
    <location>
        <begin position="26"/>
        <end position="122"/>
    </location>
</feature>
<protein>
    <recommendedName>
        <fullName evidence="4">Lipoprotein</fullName>
    </recommendedName>
</protein>
<accession>A0ABU8L907</accession>
<keyword evidence="3" id="KW-1185">Reference proteome</keyword>
<dbReference type="PROSITE" id="PS51257">
    <property type="entry name" value="PROKAR_LIPOPROTEIN"/>
    <property type="match status" value="1"/>
</dbReference>
<reference evidence="2 3" key="1">
    <citation type="submission" date="2024-02" db="EMBL/GenBank/DDBJ databases">
        <authorList>
            <person name="Saticioglu I.B."/>
        </authorList>
    </citation>
    <scope>NUCLEOTIDE SEQUENCE [LARGE SCALE GENOMIC DNA]</scope>
    <source>
        <strain evidence="2 3">Mu-80</strain>
    </source>
</reference>
<feature type="signal peptide" evidence="1">
    <location>
        <begin position="1"/>
        <end position="25"/>
    </location>
</feature>
<proteinExistence type="predicted"/>
<dbReference type="RefSeq" id="WP_337330961.1">
    <property type="nucleotide sequence ID" value="NZ_JBBDGM010000002.1"/>
</dbReference>
<evidence type="ECO:0000313" key="3">
    <source>
        <dbReference type="Proteomes" id="UP001371224"/>
    </source>
</evidence>
<name>A0ABU8L907_9MICO</name>
<evidence type="ECO:0000256" key="1">
    <source>
        <dbReference type="SAM" id="SignalP"/>
    </source>
</evidence>
<dbReference type="EMBL" id="JBBDGM010000002">
    <property type="protein sequence ID" value="MEJ1087289.1"/>
    <property type="molecule type" value="Genomic_DNA"/>
</dbReference>
<evidence type="ECO:0008006" key="4">
    <source>
        <dbReference type="Google" id="ProtNLM"/>
    </source>
</evidence>
<comment type="caution">
    <text evidence="2">The sequence shown here is derived from an EMBL/GenBank/DDBJ whole genome shotgun (WGS) entry which is preliminary data.</text>
</comment>
<organism evidence="2 3">
    <name type="scientific">Microbacterium bandirmense</name>
    <dbReference type="NCBI Taxonomy" id="3122050"/>
    <lineage>
        <taxon>Bacteria</taxon>
        <taxon>Bacillati</taxon>
        <taxon>Actinomycetota</taxon>
        <taxon>Actinomycetes</taxon>
        <taxon>Micrococcales</taxon>
        <taxon>Microbacteriaceae</taxon>
        <taxon>Microbacterium</taxon>
    </lineage>
</organism>
<gene>
    <name evidence="2" type="ORF">WDU99_03050</name>
</gene>